<feature type="compositionally biased region" description="Basic and acidic residues" evidence="1">
    <location>
        <begin position="374"/>
        <end position="384"/>
    </location>
</feature>
<feature type="compositionally biased region" description="Low complexity" evidence="1">
    <location>
        <begin position="888"/>
        <end position="906"/>
    </location>
</feature>
<feature type="compositionally biased region" description="Low complexity" evidence="1">
    <location>
        <begin position="814"/>
        <end position="833"/>
    </location>
</feature>
<feature type="region of interest" description="Disordered" evidence="1">
    <location>
        <begin position="412"/>
        <end position="580"/>
    </location>
</feature>
<feature type="region of interest" description="Disordered" evidence="1">
    <location>
        <begin position="613"/>
        <end position="1033"/>
    </location>
</feature>
<feature type="region of interest" description="Disordered" evidence="1">
    <location>
        <begin position="1671"/>
        <end position="1701"/>
    </location>
</feature>
<feature type="compositionally biased region" description="Polar residues" evidence="1">
    <location>
        <begin position="1574"/>
        <end position="1606"/>
    </location>
</feature>
<feature type="compositionally biased region" description="Polar residues" evidence="1">
    <location>
        <begin position="1626"/>
        <end position="1645"/>
    </location>
</feature>
<feature type="region of interest" description="Disordered" evidence="1">
    <location>
        <begin position="1399"/>
        <end position="1425"/>
    </location>
</feature>
<feature type="compositionally biased region" description="Polar residues" evidence="1">
    <location>
        <begin position="1"/>
        <end position="13"/>
    </location>
</feature>
<feature type="compositionally biased region" description="Low complexity" evidence="1">
    <location>
        <begin position="328"/>
        <end position="344"/>
    </location>
</feature>
<feature type="compositionally biased region" description="Polar residues" evidence="1">
    <location>
        <begin position="1114"/>
        <end position="1127"/>
    </location>
</feature>
<feature type="compositionally biased region" description="Polar residues" evidence="1">
    <location>
        <begin position="1008"/>
        <end position="1026"/>
    </location>
</feature>
<evidence type="ECO:0000313" key="2">
    <source>
        <dbReference type="EMBL" id="PWZ00591.1"/>
    </source>
</evidence>
<feature type="compositionally biased region" description="Basic and acidic residues" evidence="1">
    <location>
        <begin position="834"/>
        <end position="863"/>
    </location>
</feature>
<organism evidence="2 3">
    <name type="scientific">Testicularia cyperi</name>
    <dbReference type="NCBI Taxonomy" id="1882483"/>
    <lineage>
        <taxon>Eukaryota</taxon>
        <taxon>Fungi</taxon>
        <taxon>Dikarya</taxon>
        <taxon>Basidiomycota</taxon>
        <taxon>Ustilaginomycotina</taxon>
        <taxon>Ustilaginomycetes</taxon>
        <taxon>Ustilaginales</taxon>
        <taxon>Anthracoideaceae</taxon>
        <taxon>Testicularia</taxon>
    </lineage>
</organism>
<dbReference type="STRING" id="1882483.A0A317XTH0"/>
<feature type="compositionally biased region" description="Polar residues" evidence="1">
    <location>
        <begin position="280"/>
        <end position="289"/>
    </location>
</feature>
<feature type="compositionally biased region" description="Low complexity" evidence="1">
    <location>
        <begin position="1853"/>
        <end position="1865"/>
    </location>
</feature>
<feature type="compositionally biased region" description="Low complexity" evidence="1">
    <location>
        <begin position="1874"/>
        <end position="1890"/>
    </location>
</feature>
<keyword evidence="3" id="KW-1185">Reference proteome</keyword>
<feature type="region of interest" description="Disordered" evidence="1">
    <location>
        <begin position="156"/>
        <end position="396"/>
    </location>
</feature>
<dbReference type="EMBL" id="KZ819192">
    <property type="protein sequence ID" value="PWZ00591.1"/>
    <property type="molecule type" value="Genomic_DNA"/>
</dbReference>
<gene>
    <name evidence="2" type="ORF">BCV70DRAFT_97815</name>
</gene>
<evidence type="ECO:0000256" key="1">
    <source>
        <dbReference type="SAM" id="MobiDB-lite"/>
    </source>
</evidence>
<dbReference type="Proteomes" id="UP000246740">
    <property type="component" value="Unassembled WGS sequence"/>
</dbReference>
<proteinExistence type="predicted"/>
<feature type="region of interest" description="Disordered" evidence="1">
    <location>
        <begin position="1853"/>
        <end position="1970"/>
    </location>
</feature>
<sequence length="1970" mass="204149">MNPNQPQEATPNVGSATLAGAASPLSPLAATSDASQTNVEQPSSSVPEQQQQQQQQQHGLSVSNSEGDVEALTRAAASDSTNSASDASQSATTSVSALAPESAAQSHQPSKSTSSEGANATSSTAVTNPNSATAGASAQPKKFTSLNVNKKFLEKASPTPSAALPSSLKLGASVSPRPSNRLLSPSTTSRLTSVKLSSVPKPQPVGWATTKPVATATGASSASTTAITAKSSPAPAPALPAAKATPVDPLPSEASAAAKATASPKPASQPVQQPIVAVSNVASAPSTVASPRLVGMGRESPRPGSAGIDVASGAGRASPGLKNASLGSSFRAASPASVSRAPWAGVKSSLSPNPTTSGSRSSALSDFPTAAEAAKAKQEQEERAAAAAAREAARQQAALQNLDRFRGAALGSGKHWDEMEDEDLGEVVEFGDGTQYKIPSNEEQKPISKEERFKDVSHDRSWPPRGTAQPSTAPSDRQRASGPATWGPSKAREAATQAEKPALSSAPAPTPTTRPSRSEQRAERVIIPTTGASVSLRSPEEPREPPMSYGYGRDRRHGPNGPFATGRTDTSAVPAPSQHATQAVRAWGPLAQRQASLNPGAAAPVTVTKQIAQPAAADAPSDAALASKTSTVPSTATETPASSAATVQHSVPSATSVSLPSTQIPSAAPPSISPAARHSVAVPTSAHSNATAQMGRPLPPHLIATQEHRPAAYANRPLPPHLAQGLRASASSSDSASAGRKTTFDDLDGRRPSPAAAPGHQTTVPQPPSQPATSSGRAPWGPRGLAQVKQQGTLESHGTPYSASQTPAARQSQASIPTAATPSAATTAAAAPAAEDRQAAIERARKRREEEEKARLAEKERAMQKALAIEQKLRAAEQAKEAEEQRRAQAQARAAAPQIHQQQQSRVAGPADNVVSWRIAKPPPQQSGGSTAESRASRAASNDVGADAPVARSQPRSQPRQVSLLDRISPDSRDTERSQGERQHQSQEQTPVIATNREVSNGRKVMMSSPTRSAQYKATANDSAQGTGLDDAGATAPEISRVILSRSDKAVSTGTDVSAAFLSHQRTQQQRLSDDKEHARDRPKRSKDSAIVGRSRTATGVAEKGRAKEPLPERQTSQKQSARSSLSPTPPAAVMLYPLVKQEPLQTRAEVAQDAAPAWNRFAVQIKESRSRSKPSRYQQKQLAAKAALMNATTRAVYPLTWEPPLTHLSIKTLSRDDQLFSKRYHRGTVIAPVRLPQRRLPRGLPAVVPLYTSHNGTLSARKQARFDLTPRWSDEQSPAALDEAARANGLAAGAQIQVKLPGHLATVVHPSLTSNEPPTTLASLSRSSLVNTSTDAIIDEVLSSASPARATLEDDRRRLHEPMAASASASLGPLDHAPLGFSRDMYGYGDHAPQHQQLNHVQPSHQQQSQPGSHSTSAAAYRGRGRRGSNAAVAFYEDRQVNTPSPVSFMVSSEIRNDMGASRGALPAFGLGGSARGSQNQTPASANSMLPSPNLSTQGTWGQSSLTFPMMEPRSSYTTDRDHIKSVWSLASDSHARETQNSLKDIGDDFLPSTMPMSVHDFRSDEPALTGNDHATASSAVTTGNNASNLRQTSPSSFFGRFSQQYGGGTKEAGASAKSELSPVASRSNGFEPTTRSPSLGTDASSHLQAVASQQRGTGYGSTMNGMVTPGVSGYGHAQATGYSPRERQHHDGSHPLSHSAFGAYGGFGSSSANTTSGGSGAGAGAGRGASHMSGLTSDSIYGVSTYGGSVTPGRQHYGQYSTQTATAARSAPGSPYSGMGRHANNLGSGGAGYSLFSNGGSGSGASGNANAAGLGVMDDLTGMATSGTFGSGRGQYYGVTQGTASRAYASSGAFGSASHSPSGQHAQRSKESSSTSSTAPTSVVAGSTLRPAASVFNPQHYSPSRQQQRQAATSHQQHQQQQESKSLGTAGGPLDRDPNQYSGGAQHAPSAYGANSGYAGFTSNTGLW</sequence>
<feature type="compositionally biased region" description="Basic and acidic residues" evidence="1">
    <location>
        <begin position="968"/>
        <end position="985"/>
    </location>
</feature>
<protein>
    <submittedName>
        <fullName evidence="2">Uncharacterized protein</fullName>
    </submittedName>
</protein>
<feature type="region of interest" description="Disordered" evidence="1">
    <location>
        <begin position="1"/>
        <end position="143"/>
    </location>
</feature>
<name>A0A317XTH0_9BASI</name>
<feature type="compositionally biased region" description="Low complexity" evidence="1">
    <location>
        <begin position="728"/>
        <end position="738"/>
    </location>
</feature>
<feature type="compositionally biased region" description="Polar residues" evidence="1">
    <location>
        <begin position="648"/>
        <end position="663"/>
    </location>
</feature>
<reference evidence="2 3" key="1">
    <citation type="journal article" date="2018" name="Mol. Biol. Evol.">
        <title>Broad Genomic Sampling Reveals a Smut Pathogenic Ancestry of the Fungal Clade Ustilaginomycotina.</title>
        <authorList>
            <person name="Kijpornyongpan T."/>
            <person name="Mondo S.J."/>
            <person name="Barry K."/>
            <person name="Sandor L."/>
            <person name="Lee J."/>
            <person name="Lipzen A."/>
            <person name="Pangilinan J."/>
            <person name="LaButti K."/>
            <person name="Hainaut M."/>
            <person name="Henrissat B."/>
            <person name="Grigoriev I.V."/>
            <person name="Spatafora J.W."/>
            <person name="Aime M.C."/>
        </authorList>
    </citation>
    <scope>NUCLEOTIDE SEQUENCE [LARGE SCALE GENOMIC DNA]</scope>
    <source>
        <strain evidence="2 3">MCA 3645</strain>
    </source>
</reference>
<feature type="compositionally biased region" description="Polar residues" evidence="1">
    <location>
        <begin position="36"/>
        <end position="48"/>
    </location>
</feature>
<feature type="compositionally biased region" description="Low complexity" evidence="1">
    <location>
        <begin position="504"/>
        <end position="515"/>
    </location>
</feature>
<feature type="compositionally biased region" description="Basic and acidic residues" evidence="1">
    <location>
        <begin position="440"/>
        <end position="462"/>
    </location>
</feature>
<feature type="compositionally biased region" description="Basic and acidic residues" evidence="1">
    <location>
        <begin position="1686"/>
        <end position="1695"/>
    </location>
</feature>
<feature type="compositionally biased region" description="Basic and acidic residues" evidence="1">
    <location>
        <begin position="1103"/>
        <end position="1112"/>
    </location>
</feature>
<feature type="region of interest" description="Disordered" evidence="1">
    <location>
        <begin position="1060"/>
        <end position="1131"/>
    </location>
</feature>
<feature type="compositionally biased region" description="Low complexity" evidence="1">
    <location>
        <begin position="613"/>
        <end position="647"/>
    </location>
</feature>
<feature type="compositionally biased region" description="Basic and acidic residues" evidence="1">
    <location>
        <begin position="871"/>
        <end position="887"/>
    </location>
</feature>
<feature type="compositionally biased region" description="Low complexity" evidence="1">
    <location>
        <begin position="214"/>
        <end position="268"/>
    </location>
</feature>
<dbReference type="OrthoDB" id="2504896at2759"/>
<feature type="compositionally biased region" description="Polar residues" evidence="1">
    <location>
        <begin position="348"/>
        <end position="364"/>
    </location>
</feature>
<feature type="compositionally biased region" description="Basic and acidic residues" evidence="1">
    <location>
        <begin position="742"/>
        <end position="751"/>
    </location>
</feature>
<dbReference type="InParanoid" id="A0A317XTH0"/>
<feature type="compositionally biased region" description="Low complexity" evidence="1">
    <location>
        <begin position="927"/>
        <end position="941"/>
    </location>
</feature>
<feature type="compositionally biased region" description="Low complexity" evidence="1">
    <location>
        <begin position="1906"/>
        <end position="1924"/>
    </location>
</feature>
<feature type="region of interest" description="Disordered" evidence="1">
    <location>
        <begin position="1568"/>
        <end position="1645"/>
    </location>
</feature>
<feature type="compositionally biased region" description="Polar residues" evidence="1">
    <location>
        <begin position="103"/>
        <end position="143"/>
    </location>
</feature>
<feature type="compositionally biased region" description="Polar residues" evidence="1">
    <location>
        <begin position="788"/>
        <end position="813"/>
    </location>
</feature>
<feature type="compositionally biased region" description="Low complexity" evidence="1">
    <location>
        <begin position="75"/>
        <end position="99"/>
    </location>
</feature>
<feature type="compositionally biased region" description="Low complexity" evidence="1">
    <location>
        <begin position="1403"/>
        <end position="1425"/>
    </location>
</feature>
<feature type="compositionally biased region" description="Low complexity" evidence="1">
    <location>
        <begin position="385"/>
        <end position="396"/>
    </location>
</feature>
<feature type="compositionally biased region" description="Low complexity" evidence="1">
    <location>
        <begin position="156"/>
        <end position="193"/>
    </location>
</feature>
<accession>A0A317XTH0</accession>
<feature type="compositionally biased region" description="Polar residues" evidence="1">
    <location>
        <begin position="986"/>
        <end position="999"/>
    </location>
</feature>
<feature type="compositionally biased region" description="Low complexity" evidence="1">
    <location>
        <begin position="14"/>
        <end position="35"/>
    </location>
</feature>
<evidence type="ECO:0000313" key="3">
    <source>
        <dbReference type="Proteomes" id="UP000246740"/>
    </source>
</evidence>